<evidence type="ECO:0000313" key="1">
    <source>
        <dbReference type="EMBL" id="MFD1532367.1"/>
    </source>
</evidence>
<reference evidence="2" key="1">
    <citation type="journal article" date="2019" name="Int. J. Syst. Evol. Microbiol.">
        <title>The Global Catalogue of Microorganisms (GCM) 10K type strain sequencing project: providing services to taxonomists for standard genome sequencing and annotation.</title>
        <authorList>
            <consortium name="The Broad Institute Genomics Platform"/>
            <consortium name="The Broad Institute Genome Sequencing Center for Infectious Disease"/>
            <person name="Wu L."/>
            <person name="Ma J."/>
        </authorList>
    </citation>
    <scope>NUCLEOTIDE SEQUENCE [LARGE SCALE GENOMIC DNA]</scope>
    <source>
        <strain evidence="2">JCM 12165</strain>
    </source>
</reference>
<proteinExistence type="predicted"/>
<evidence type="ECO:0000313" key="2">
    <source>
        <dbReference type="Proteomes" id="UP001597145"/>
    </source>
</evidence>
<dbReference type="Proteomes" id="UP001597145">
    <property type="component" value="Unassembled WGS sequence"/>
</dbReference>
<comment type="caution">
    <text evidence="1">The sequence shown here is derived from an EMBL/GenBank/DDBJ whole genome shotgun (WGS) entry which is preliminary data.</text>
</comment>
<keyword evidence="2" id="KW-1185">Reference proteome</keyword>
<name>A0ABW4FPH6_9PSEU</name>
<organism evidence="1 2">
    <name type="scientific">Pseudonocardia aurantiaca</name>
    <dbReference type="NCBI Taxonomy" id="75290"/>
    <lineage>
        <taxon>Bacteria</taxon>
        <taxon>Bacillati</taxon>
        <taxon>Actinomycetota</taxon>
        <taxon>Actinomycetes</taxon>
        <taxon>Pseudonocardiales</taxon>
        <taxon>Pseudonocardiaceae</taxon>
        <taxon>Pseudonocardia</taxon>
    </lineage>
</organism>
<protein>
    <submittedName>
        <fullName evidence="1">Uncharacterized protein</fullName>
    </submittedName>
</protein>
<sequence length="53" mass="5653">MSFTAGQRPFGANKQLCKRRAPDGFGRLEDVIDAAELEAVVSGYAKATGARKP</sequence>
<gene>
    <name evidence="1" type="ORF">ACFSCY_23340</name>
</gene>
<accession>A0ABW4FPH6</accession>
<dbReference type="EMBL" id="JBHUCP010000018">
    <property type="protein sequence ID" value="MFD1532367.1"/>
    <property type="molecule type" value="Genomic_DNA"/>
</dbReference>
<dbReference type="RefSeq" id="WP_343986692.1">
    <property type="nucleotide sequence ID" value="NZ_BAAAJG010000027.1"/>
</dbReference>